<keyword evidence="1" id="KW-0732">Signal</keyword>
<evidence type="ECO:0000313" key="3">
    <source>
        <dbReference type="EMBL" id="MCS0609166.1"/>
    </source>
</evidence>
<keyword evidence="4" id="KW-1185">Reference proteome</keyword>
<dbReference type="PANTHER" id="PTHR34406:SF2">
    <property type="entry name" value="PERIPLASMIC PROTEIN"/>
    <property type="match status" value="1"/>
</dbReference>
<dbReference type="Proteomes" id="UP001205861">
    <property type="component" value="Unassembled WGS sequence"/>
</dbReference>
<evidence type="ECO:0000259" key="2">
    <source>
        <dbReference type="SMART" id="SM00867"/>
    </source>
</evidence>
<sequence length="188" mass="20198">MKASKPLMALVIGACASAAFAADTYTIEPKHTFPSFETDHMGISVWRGKFTKTSGTVVLDRAARTGSVDIAIDPASIQFGLVALDDHVKGADMLDVTKYPSATYKGPVVFKGEVPAEINGELTLHGVTKPVKLAINSFKCIQHPMLKREVCGADASGSFNRGDFGVSYGLPKFQPEVRLQIQVEAIKQ</sequence>
<dbReference type="SMART" id="SM00867">
    <property type="entry name" value="YceI"/>
    <property type="match status" value="1"/>
</dbReference>
<feature type="chain" id="PRO_5047136906" evidence="1">
    <location>
        <begin position="22"/>
        <end position="188"/>
    </location>
</feature>
<comment type="caution">
    <text evidence="3">The sequence shown here is derived from an EMBL/GenBank/DDBJ whole genome shotgun (WGS) entry which is preliminary data.</text>
</comment>
<protein>
    <submittedName>
        <fullName evidence="3">YceI family protein</fullName>
    </submittedName>
</protein>
<dbReference type="SUPFAM" id="SSF101874">
    <property type="entry name" value="YceI-like"/>
    <property type="match status" value="1"/>
</dbReference>
<dbReference type="Pfam" id="PF04264">
    <property type="entry name" value="YceI"/>
    <property type="match status" value="1"/>
</dbReference>
<dbReference type="PANTHER" id="PTHR34406">
    <property type="entry name" value="PROTEIN YCEI"/>
    <property type="match status" value="1"/>
</dbReference>
<name>A0ABT2BL82_9BURK</name>
<feature type="domain" description="Lipid/polyisoprenoid-binding YceI-like" evidence="2">
    <location>
        <begin position="24"/>
        <end position="186"/>
    </location>
</feature>
<reference evidence="3 4" key="1">
    <citation type="submission" date="2022-08" db="EMBL/GenBank/DDBJ databases">
        <title>Reclassification of Massilia species as members of the genera Telluria, Duganella, Pseudoduganella, Mokoshia gen. nov. and Zemynaea gen. nov. using orthogonal and non-orthogonal genome-based approaches.</title>
        <authorList>
            <person name="Bowman J.P."/>
        </authorList>
    </citation>
    <scope>NUCLEOTIDE SEQUENCE [LARGE SCALE GENOMIC DNA]</scope>
    <source>
        <strain evidence="3 4">JCM 31607</strain>
    </source>
</reference>
<dbReference type="EMBL" id="JANUGV010000003">
    <property type="protein sequence ID" value="MCS0609166.1"/>
    <property type="molecule type" value="Genomic_DNA"/>
</dbReference>
<accession>A0ABT2BL82</accession>
<dbReference type="Gene3D" id="2.40.128.110">
    <property type="entry name" value="Lipid/polyisoprenoid-binding, YceI-like"/>
    <property type="match status" value="1"/>
</dbReference>
<evidence type="ECO:0000313" key="4">
    <source>
        <dbReference type="Proteomes" id="UP001205861"/>
    </source>
</evidence>
<dbReference type="RefSeq" id="WP_258856832.1">
    <property type="nucleotide sequence ID" value="NZ_JANUGV010000003.1"/>
</dbReference>
<organism evidence="3 4">
    <name type="scientific">Massilia solisilvae</name>
    <dbReference type="NCBI Taxonomy" id="1811225"/>
    <lineage>
        <taxon>Bacteria</taxon>
        <taxon>Pseudomonadati</taxon>
        <taxon>Pseudomonadota</taxon>
        <taxon>Betaproteobacteria</taxon>
        <taxon>Burkholderiales</taxon>
        <taxon>Oxalobacteraceae</taxon>
        <taxon>Telluria group</taxon>
        <taxon>Massilia</taxon>
    </lineage>
</organism>
<feature type="signal peptide" evidence="1">
    <location>
        <begin position="1"/>
        <end position="21"/>
    </location>
</feature>
<proteinExistence type="predicted"/>
<gene>
    <name evidence="3" type="ORF">NX773_13420</name>
</gene>
<evidence type="ECO:0000256" key="1">
    <source>
        <dbReference type="SAM" id="SignalP"/>
    </source>
</evidence>
<dbReference type="InterPro" id="IPR007372">
    <property type="entry name" value="Lipid/polyisoprenoid-bd_YceI"/>
</dbReference>
<dbReference type="InterPro" id="IPR036761">
    <property type="entry name" value="TTHA0802/YceI-like_sf"/>
</dbReference>